<dbReference type="OrthoDB" id="34624at2"/>
<comment type="caution">
    <text evidence="2">The sequence shown here is derived from an EMBL/GenBank/DDBJ whole genome shotgun (WGS) entry which is preliminary data.</text>
</comment>
<feature type="domain" description="HTH cro/C1-type" evidence="1">
    <location>
        <begin position="12"/>
        <end position="65"/>
    </location>
</feature>
<evidence type="ECO:0000313" key="2">
    <source>
        <dbReference type="EMBL" id="KRM55143.1"/>
    </source>
</evidence>
<dbReference type="InterPro" id="IPR001387">
    <property type="entry name" value="Cro/C1-type_HTH"/>
</dbReference>
<dbReference type="GO" id="GO:0003677">
    <property type="term" value="F:DNA binding"/>
    <property type="evidence" value="ECO:0007669"/>
    <property type="project" value="InterPro"/>
</dbReference>
<proteinExistence type="predicted"/>
<dbReference type="Gene3D" id="1.10.260.40">
    <property type="entry name" value="lambda repressor-like DNA-binding domains"/>
    <property type="match status" value="1"/>
</dbReference>
<protein>
    <recommendedName>
        <fullName evidence="1">HTH cro/C1-type domain-containing protein</fullName>
    </recommendedName>
</protein>
<dbReference type="PATRIC" id="fig|1291052.5.peg.1621"/>
<reference evidence="2 3" key="1">
    <citation type="journal article" date="2015" name="Genome Announc.">
        <title>Expanding the biotechnology potential of lactobacilli through comparative genomics of 213 strains and associated genera.</title>
        <authorList>
            <person name="Sun Z."/>
            <person name="Harris H.M."/>
            <person name="McCann A."/>
            <person name="Guo C."/>
            <person name="Argimon S."/>
            <person name="Zhang W."/>
            <person name="Yang X."/>
            <person name="Jeffery I.B."/>
            <person name="Cooney J.C."/>
            <person name="Kagawa T.F."/>
            <person name="Liu W."/>
            <person name="Song Y."/>
            <person name="Salvetti E."/>
            <person name="Wrobel A."/>
            <person name="Rasinkangas P."/>
            <person name="Parkhill J."/>
            <person name="Rea M.C."/>
            <person name="O'Sullivan O."/>
            <person name="Ritari J."/>
            <person name="Douillard F.P."/>
            <person name="Paul Ross R."/>
            <person name="Yang R."/>
            <person name="Briner A.E."/>
            <person name="Felis G.E."/>
            <person name="de Vos W.M."/>
            <person name="Barrangou R."/>
            <person name="Klaenhammer T.R."/>
            <person name="Caufield P.W."/>
            <person name="Cui Y."/>
            <person name="Zhang H."/>
            <person name="O'Toole P.W."/>
        </authorList>
    </citation>
    <scope>NUCLEOTIDE SEQUENCE [LARGE SCALE GENOMIC DNA]</scope>
    <source>
        <strain evidence="2 3">DSM 20505</strain>
    </source>
</reference>
<evidence type="ECO:0000313" key="3">
    <source>
        <dbReference type="Proteomes" id="UP000051679"/>
    </source>
</evidence>
<dbReference type="PROSITE" id="PS50943">
    <property type="entry name" value="HTH_CROC1"/>
    <property type="match status" value="1"/>
</dbReference>
<dbReference type="Proteomes" id="UP000051679">
    <property type="component" value="Unassembled WGS sequence"/>
</dbReference>
<dbReference type="STRING" id="1291052.FC18_GL001592"/>
<dbReference type="EMBL" id="AYYO01000030">
    <property type="protein sequence ID" value="KRM55143.1"/>
    <property type="molecule type" value="Genomic_DNA"/>
</dbReference>
<dbReference type="InterPro" id="IPR010982">
    <property type="entry name" value="Lambda_DNA-bd_dom_sf"/>
</dbReference>
<dbReference type="CDD" id="cd00093">
    <property type="entry name" value="HTH_XRE"/>
    <property type="match status" value="1"/>
</dbReference>
<dbReference type="SUPFAM" id="SSF47413">
    <property type="entry name" value="lambda repressor-like DNA-binding domains"/>
    <property type="match status" value="1"/>
</dbReference>
<gene>
    <name evidence="2" type="ORF">FC18_GL001592</name>
</gene>
<dbReference type="AlphaFoldDB" id="A0A0R1ZJL4"/>
<accession>A0A0R1ZJL4</accession>
<name>A0A0R1ZJL4_9LACO</name>
<dbReference type="RefSeq" id="WP_056975829.1">
    <property type="nucleotide sequence ID" value="NZ_AYYO01000030.1"/>
</dbReference>
<sequence>MDNDIYHLGAWFRQVRKDRGYTLTQVAGKNFSPAALSRFERGETDIRGDHLTAIMLNLGIVGADLANYQRMNPYTFPRDAIDAMFAMDADTLQQMRADYAVAHAKEEHNPLLPIVDEVLAMCALAPDADFRMPAATEQRLIELLAYPNTWGTFEYAVITGCLRFGSVDFIRAVWQYAQAIVGPNVLYKAIATAWVLIYANVRDVPDVAAASAVVAQDLMQDDEKTYYTAENYPLLKFGLLVYEWNKKQTRAREAKVKAAIDGIRLLGSIRLSAYLATVWRLFTNGTTGWRQQLHVPDPNLISVNDMSEGKKIALFRRIRGFSLNQAAVAWSKSSQLRVENENVTPGITNLMRSSALLLMDYSNISIINSDINLLYDYMDEIHDFALRFALINERVNRVRTILERLADKITSPFIDDLRDEFEYAVSLLAGNAVNTALENRYYKRICKINAIHTIDVNVAVILYEPNHGSGRFPLILDALQRIDAAGYTKMYMINQLVIPLADSVVHTHDLTNGQRLVDFLAKLTDLPSPTMGNRTLMLAKLMADALLDPTRLTTQQYAEYLRADAKYTMPLQRVNMPGVFSLIPGALPE</sequence>
<organism evidence="2 3">
    <name type="scientific">Lacticaseibacillus sharpeae JCM 1186 = DSM 20505</name>
    <dbReference type="NCBI Taxonomy" id="1291052"/>
    <lineage>
        <taxon>Bacteria</taxon>
        <taxon>Bacillati</taxon>
        <taxon>Bacillota</taxon>
        <taxon>Bacilli</taxon>
        <taxon>Lactobacillales</taxon>
        <taxon>Lactobacillaceae</taxon>
        <taxon>Lacticaseibacillus</taxon>
    </lineage>
</organism>
<keyword evidence="3" id="KW-1185">Reference proteome</keyword>
<evidence type="ECO:0000259" key="1">
    <source>
        <dbReference type="PROSITE" id="PS50943"/>
    </source>
</evidence>